<dbReference type="SUPFAM" id="SSF57903">
    <property type="entry name" value="FYVE/PHD zinc finger"/>
    <property type="match status" value="1"/>
</dbReference>
<dbReference type="Proteomes" id="UP000016924">
    <property type="component" value="Unassembled WGS sequence"/>
</dbReference>
<dbReference type="EC" id="2.3.2.27" evidence="6"/>
<evidence type="ECO:0000259" key="19">
    <source>
        <dbReference type="PROSITE" id="PS50089"/>
    </source>
</evidence>
<evidence type="ECO:0000256" key="17">
    <source>
        <dbReference type="PROSITE-ProRule" id="PRU00175"/>
    </source>
</evidence>
<evidence type="ECO:0000256" key="4">
    <source>
        <dbReference type="ARBA" id="ARBA00004371"/>
    </source>
</evidence>
<feature type="region of interest" description="Disordered" evidence="18">
    <location>
        <begin position="120"/>
        <end position="209"/>
    </location>
</feature>
<evidence type="ECO:0000256" key="10">
    <source>
        <dbReference type="ARBA" id="ARBA00022753"/>
    </source>
</evidence>
<dbReference type="PROSITE" id="PS50089">
    <property type="entry name" value="ZF_RING_2"/>
    <property type="match status" value="1"/>
</dbReference>
<dbReference type="eggNOG" id="KOG1729">
    <property type="taxonomic scope" value="Eukaryota"/>
</dbReference>
<feature type="compositionally biased region" description="Basic and acidic residues" evidence="18">
    <location>
        <begin position="37"/>
        <end position="49"/>
    </location>
</feature>
<dbReference type="GeneID" id="19903857"/>
<dbReference type="InterPro" id="IPR000306">
    <property type="entry name" value="Znf_FYVE"/>
</dbReference>
<keyword evidence="14" id="KW-0472">Membrane</keyword>
<protein>
    <recommendedName>
        <fullName evidence="6">RING-type E3 ubiquitin transferase</fullName>
        <ecNumber evidence="6">2.3.2.27</ecNumber>
    </recommendedName>
</protein>
<feature type="compositionally biased region" description="Pro residues" evidence="18">
    <location>
        <begin position="394"/>
        <end position="403"/>
    </location>
</feature>
<feature type="compositionally biased region" description="Low complexity" evidence="18">
    <location>
        <begin position="72"/>
        <end position="84"/>
    </location>
</feature>
<dbReference type="InterPro" id="IPR001841">
    <property type="entry name" value="Znf_RING"/>
</dbReference>
<evidence type="ECO:0000256" key="7">
    <source>
        <dbReference type="ARBA" id="ARBA00022679"/>
    </source>
</evidence>
<evidence type="ECO:0000256" key="12">
    <source>
        <dbReference type="ARBA" id="ARBA00022786"/>
    </source>
</evidence>
<sequence length="554" mass="61152">MDRPVNPPHLSSASTPTLNHLPYNTSASSNPPSTIDPRNDSLHRSHTDGTTRTPLSPSERAEGETWMDFLRRTSTSSSSAARAPTDSRPEHQPHISRQRPDIHMNSVRDLNEAHNALIAERKRRLTAPDSPERNRRPSGIGSGAIAASGSQVAGPGASSEAAGRGVPGNSAGMPIDLTETPDRSSRRASNPRRQSREAGRRESDIVLPPWQPDSEVNKCPVCGNPFGFFYRKHHWDDSSVSQSWLGGGEEVRVCNPCVPDPNFSPPPQQQRTIEPSAAFQRFPAFAPTPLQAAPTAPLYQHQPRPRHVVFDANRSIAPPLPNSVAHQLQSNSTRPHPLEPFRDRRHTFQNRTTVPRPLPPYRPPQLYQHQHHPHHRSTSAMTGYRSLLDEPEPLPRPPSPPRAPPRRQLREEDECPVCGMELPLKTADGSAAAAEAHIDACIRQHVSGTSAPRDSTHPPPGGRGPTTAENAGEQASASRPRRDTRIKIRKDRATEKDCLREDGEAQECVICFEEFVVGDELGTLPCFCKFHHACIMSWWSTKGPGSCPTHQLRH</sequence>
<dbReference type="GO" id="GO:0008270">
    <property type="term" value="F:zinc ion binding"/>
    <property type="evidence" value="ECO:0007669"/>
    <property type="project" value="UniProtKB-KW"/>
</dbReference>
<name>R7YZM6_CONA1</name>
<evidence type="ECO:0000256" key="5">
    <source>
        <dbReference type="ARBA" id="ARBA00004906"/>
    </source>
</evidence>
<dbReference type="RefSeq" id="XP_007782610.1">
    <property type="nucleotide sequence ID" value="XM_007784420.1"/>
</dbReference>
<accession>R7YZM6</accession>
<feature type="compositionally biased region" description="Basic and acidic residues" evidence="18">
    <location>
        <begin position="194"/>
        <end position="204"/>
    </location>
</feature>
<keyword evidence="8" id="KW-0519">Myristate</keyword>
<evidence type="ECO:0000256" key="15">
    <source>
        <dbReference type="ARBA" id="ARBA00023228"/>
    </source>
</evidence>
<comment type="subcellular location">
    <subcellularLocation>
        <location evidence="3">Endosome</location>
    </subcellularLocation>
    <subcellularLocation>
        <location evidence="4">Lysosome</location>
    </subcellularLocation>
    <subcellularLocation>
        <location evidence="2">Membrane</location>
        <topology evidence="2">Peripheral membrane protein</topology>
    </subcellularLocation>
</comment>
<feature type="compositionally biased region" description="Polar residues" evidence="18">
    <location>
        <begin position="9"/>
        <end position="33"/>
    </location>
</feature>
<dbReference type="HOGENOM" id="CLU_022550_2_1_1"/>
<dbReference type="EMBL" id="JH767586">
    <property type="protein sequence ID" value="EON67293.1"/>
    <property type="molecule type" value="Genomic_DNA"/>
</dbReference>
<evidence type="ECO:0000256" key="18">
    <source>
        <dbReference type="SAM" id="MobiDB-lite"/>
    </source>
</evidence>
<keyword evidence="16" id="KW-0449">Lipoprotein</keyword>
<dbReference type="GO" id="GO:0016020">
    <property type="term" value="C:membrane"/>
    <property type="evidence" value="ECO:0007669"/>
    <property type="project" value="UniProtKB-SubCell"/>
</dbReference>
<comment type="pathway">
    <text evidence="5">Protein modification; protein ubiquitination.</text>
</comment>
<feature type="compositionally biased region" description="Polar residues" evidence="18">
    <location>
        <begin position="324"/>
        <end position="334"/>
    </location>
</feature>
<gene>
    <name evidence="20" type="ORF">W97_06546</name>
</gene>
<keyword evidence="10" id="KW-0967">Endosome</keyword>
<evidence type="ECO:0000313" key="20">
    <source>
        <dbReference type="EMBL" id="EON67293.1"/>
    </source>
</evidence>
<keyword evidence="13" id="KW-0862">Zinc</keyword>
<evidence type="ECO:0000256" key="11">
    <source>
        <dbReference type="ARBA" id="ARBA00022771"/>
    </source>
</evidence>
<feature type="region of interest" description="Disordered" evidence="18">
    <location>
        <begin position="1"/>
        <end position="105"/>
    </location>
</feature>
<dbReference type="AlphaFoldDB" id="R7YZM6"/>
<evidence type="ECO:0000256" key="16">
    <source>
        <dbReference type="ARBA" id="ARBA00023288"/>
    </source>
</evidence>
<dbReference type="SMART" id="SM00184">
    <property type="entry name" value="RING"/>
    <property type="match status" value="1"/>
</dbReference>
<keyword evidence="9" id="KW-0479">Metal-binding</keyword>
<feature type="domain" description="RING-type" evidence="19">
    <location>
        <begin position="508"/>
        <end position="551"/>
    </location>
</feature>
<dbReference type="OMA" id="CWCKFHE"/>
<proteinExistence type="predicted"/>
<dbReference type="OrthoDB" id="660555at2759"/>
<evidence type="ECO:0000256" key="2">
    <source>
        <dbReference type="ARBA" id="ARBA00004170"/>
    </source>
</evidence>
<feature type="region of interest" description="Disordered" evidence="18">
    <location>
        <begin position="448"/>
        <end position="489"/>
    </location>
</feature>
<evidence type="ECO:0000313" key="21">
    <source>
        <dbReference type="Proteomes" id="UP000016924"/>
    </source>
</evidence>
<keyword evidence="15" id="KW-0458">Lysosome</keyword>
<dbReference type="Pfam" id="PF13639">
    <property type="entry name" value="zf-RING_2"/>
    <property type="match status" value="1"/>
</dbReference>
<feature type="region of interest" description="Disordered" evidence="18">
    <location>
        <begin position="318"/>
        <end position="412"/>
    </location>
</feature>
<dbReference type="Gene3D" id="3.30.40.10">
    <property type="entry name" value="Zinc/RING finger domain, C3HC4 (zinc finger)"/>
    <property type="match status" value="2"/>
</dbReference>
<dbReference type="GO" id="GO:0005768">
    <property type="term" value="C:endosome"/>
    <property type="evidence" value="ECO:0007669"/>
    <property type="project" value="UniProtKB-SubCell"/>
</dbReference>
<dbReference type="SMART" id="SM00064">
    <property type="entry name" value="FYVE"/>
    <property type="match status" value="1"/>
</dbReference>
<dbReference type="GO" id="GO:0061630">
    <property type="term" value="F:ubiquitin protein ligase activity"/>
    <property type="evidence" value="ECO:0007669"/>
    <property type="project" value="UniProtKB-EC"/>
</dbReference>
<keyword evidence="7" id="KW-0808">Transferase</keyword>
<comment type="catalytic activity">
    <reaction evidence="1">
        <text>S-ubiquitinyl-[E2 ubiquitin-conjugating enzyme]-L-cysteine + [acceptor protein]-L-lysine = [E2 ubiquitin-conjugating enzyme]-L-cysteine + N(6)-ubiquitinyl-[acceptor protein]-L-lysine.</text>
        <dbReference type="EC" id="2.3.2.27"/>
    </reaction>
</comment>
<dbReference type="InterPro" id="IPR051878">
    <property type="entry name" value="ZNRF_ubiq-protein_ligase"/>
</dbReference>
<feature type="compositionally biased region" description="Basic and acidic residues" evidence="18">
    <location>
        <begin position="85"/>
        <end position="102"/>
    </location>
</feature>
<dbReference type="STRING" id="1168221.R7YZM6"/>
<dbReference type="InterPro" id="IPR013083">
    <property type="entry name" value="Znf_RING/FYVE/PHD"/>
</dbReference>
<feature type="compositionally biased region" description="Basic and acidic residues" evidence="18">
    <location>
        <begin position="480"/>
        <end position="489"/>
    </location>
</feature>
<dbReference type="GO" id="GO:0070936">
    <property type="term" value="P:protein K48-linked ubiquitination"/>
    <property type="evidence" value="ECO:0007669"/>
    <property type="project" value="TreeGrafter"/>
</dbReference>
<keyword evidence="21" id="KW-1185">Reference proteome</keyword>
<evidence type="ECO:0000256" key="6">
    <source>
        <dbReference type="ARBA" id="ARBA00012483"/>
    </source>
</evidence>
<organism evidence="20 21">
    <name type="scientific">Coniosporium apollinis (strain CBS 100218)</name>
    <name type="common">Rock-inhabiting black yeast</name>
    <dbReference type="NCBI Taxonomy" id="1168221"/>
    <lineage>
        <taxon>Eukaryota</taxon>
        <taxon>Fungi</taxon>
        <taxon>Dikarya</taxon>
        <taxon>Ascomycota</taxon>
        <taxon>Pezizomycotina</taxon>
        <taxon>Dothideomycetes</taxon>
        <taxon>Dothideomycetes incertae sedis</taxon>
        <taxon>Coniosporium</taxon>
    </lineage>
</organism>
<keyword evidence="12" id="KW-0833">Ubl conjugation pathway</keyword>
<dbReference type="PANTHER" id="PTHR46661:SF4">
    <property type="entry name" value="RING-TYPE DOMAIN-CONTAINING PROTEIN"/>
    <property type="match status" value="1"/>
</dbReference>
<dbReference type="SUPFAM" id="SSF57850">
    <property type="entry name" value="RING/U-box"/>
    <property type="match status" value="1"/>
</dbReference>
<dbReference type="InterPro" id="IPR011011">
    <property type="entry name" value="Znf_FYVE_PHD"/>
</dbReference>
<dbReference type="CDD" id="cd16489">
    <property type="entry name" value="mRING-CH-C4HC2H_ZNRF"/>
    <property type="match status" value="1"/>
</dbReference>
<evidence type="ECO:0000256" key="1">
    <source>
        <dbReference type="ARBA" id="ARBA00000900"/>
    </source>
</evidence>
<reference evidence="21" key="1">
    <citation type="submission" date="2012-06" db="EMBL/GenBank/DDBJ databases">
        <title>The genome sequence of Coniosporium apollinis CBS 100218.</title>
        <authorList>
            <consortium name="The Broad Institute Genome Sequencing Platform"/>
            <person name="Cuomo C."/>
            <person name="Gorbushina A."/>
            <person name="Noack S."/>
            <person name="Walker B."/>
            <person name="Young S.K."/>
            <person name="Zeng Q."/>
            <person name="Gargeya S."/>
            <person name="Fitzgerald M."/>
            <person name="Haas B."/>
            <person name="Abouelleil A."/>
            <person name="Alvarado L."/>
            <person name="Arachchi H.M."/>
            <person name="Berlin A.M."/>
            <person name="Chapman S.B."/>
            <person name="Goldberg J."/>
            <person name="Griggs A."/>
            <person name="Gujja S."/>
            <person name="Hansen M."/>
            <person name="Howarth C."/>
            <person name="Imamovic A."/>
            <person name="Larimer J."/>
            <person name="McCowan C."/>
            <person name="Montmayeur A."/>
            <person name="Murphy C."/>
            <person name="Neiman D."/>
            <person name="Pearson M."/>
            <person name="Priest M."/>
            <person name="Roberts A."/>
            <person name="Saif S."/>
            <person name="Shea T."/>
            <person name="Sisk P."/>
            <person name="Sykes S."/>
            <person name="Wortman J."/>
            <person name="Nusbaum C."/>
            <person name="Birren B."/>
        </authorList>
    </citation>
    <scope>NUCLEOTIDE SEQUENCE [LARGE SCALE GENOMIC DNA]</scope>
    <source>
        <strain evidence="21">CBS 100218</strain>
    </source>
</reference>
<dbReference type="PANTHER" id="PTHR46661">
    <property type="entry name" value="E3 UBIQUITIN-PROTEIN LIGASE ZNRF1-LIKE PROTEIN"/>
    <property type="match status" value="1"/>
</dbReference>
<evidence type="ECO:0000256" key="8">
    <source>
        <dbReference type="ARBA" id="ARBA00022707"/>
    </source>
</evidence>
<evidence type="ECO:0000256" key="9">
    <source>
        <dbReference type="ARBA" id="ARBA00022723"/>
    </source>
</evidence>
<evidence type="ECO:0000256" key="3">
    <source>
        <dbReference type="ARBA" id="ARBA00004177"/>
    </source>
</evidence>
<keyword evidence="11 17" id="KW-0863">Zinc-finger</keyword>
<evidence type="ECO:0000256" key="13">
    <source>
        <dbReference type="ARBA" id="ARBA00022833"/>
    </source>
</evidence>
<evidence type="ECO:0000256" key="14">
    <source>
        <dbReference type="ARBA" id="ARBA00023136"/>
    </source>
</evidence>
<dbReference type="GO" id="GO:0043161">
    <property type="term" value="P:proteasome-mediated ubiquitin-dependent protein catabolic process"/>
    <property type="evidence" value="ECO:0007669"/>
    <property type="project" value="TreeGrafter"/>
</dbReference>